<protein>
    <submittedName>
        <fullName evidence="1">Uncharacterized protein</fullName>
    </submittedName>
</protein>
<reference evidence="1" key="1">
    <citation type="submission" date="2021-08" db="EMBL/GenBank/DDBJ databases">
        <title>The first chromosome-level gecko genome reveals the dynamic sex chromosomes of Neotropical dwarf geckos (Sphaerodactylidae: Sphaerodactylus).</title>
        <authorList>
            <person name="Pinto B.J."/>
            <person name="Keating S.E."/>
            <person name="Gamble T."/>
        </authorList>
    </citation>
    <scope>NUCLEOTIDE SEQUENCE</scope>
    <source>
        <strain evidence="1">TG3544</strain>
    </source>
</reference>
<evidence type="ECO:0000313" key="2">
    <source>
        <dbReference type="Proteomes" id="UP000827872"/>
    </source>
</evidence>
<sequence>MQDTSSAMKSQWNTAWLLLLALKAFGLKEGHPRGSLGLQCHLLLPREDMNCSWSAQFANSPHILFFYQNLNIDPDEVHRVQVPLGQNWLVIARSQLMVGDRYRVWLEVHHADWMEESEKLTFRPYEKVKPLAPELDPVVVSSSGVTVKWKTPYWSEQLSHQPLVCELRYKTSKDAVWASLGVDHVSQEGHEFEDLDPFTRYSVQVRCIPEDGQGTWSEWSPPQTFRTPEAAPLGQVDVWRSRNLSENAEPRLYLLWKALDQKAARGDILNYTVDFWDHRKTLVASSISVCCSIPIPASASYVQVSAFNSAGKTLPASLNLGQTDLPGPQDVWVLAVPNLGFNVTWTLSPTPGGAQPEHYVVECREEISRELADWISKPVGCSSTLLKGDYRPTEPYLVSVYAIYVDGSNSSAPVRAYVKEGAPSVGPQAVKDESVSSTASLISWEEIPLANQNGHLTHVTIYLKHPTPAGPKIFGPIAAKERSYALEGLDPGTSYELWMTGSTSAGEGPASPVHKFHTPGARWQISLVVLLSVGFLLIVAIVVVIIRRRWFLGLCHKVLPLWCWESVPDPGRSTVFVRMEDQRAALAQDSSSQAPPEPPEEPDVLEITEPAPPQTANPPRVVFSGYEKHFMPSREELQELT</sequence>
<accession>A0ACB8EM86</accession>
<dbReference type="EMBL" id="CM037616">
    <property type="protein sequence ID" value="KAH7993422.1"/>
    <property type="molecule type" value="Genomic_DNA"/>
</dbReference>
<name>A0ACB8EM86_9SAUR</name>
<keyword evidence="2" id="KW-1185">Reference proteome</keyword>
<gene>
    <name evidence="1" type="ORF">K3G42_030965</name>
</gene>
<dbReference type="Proteomes" id="UP000827872">
    <property type="component" value="Linkage Group LG03"/>
</dbReference>
<evidence type="ECO:0000313" key="1">
    <source>
        <dbReference type="EMBL" id="KAH7993422.1"/>
    </source>
</evidence>
<comment type="caution">
    <text evidence="1">The sequence shown here is derived from an EMBL/GenBank/DDBJ whole genome shotgun (WGS) entry which is preliminary data.</text>
</comment>
<proteinExistence type="predicted"/>
<organism evidence="1 2">
    <name type="scientific">Sphaerodactylus townsendi</name>
    <dbReference type="NCBI Taxonomy" id="933632"/>
    <lineage>
        <taxon>Eukaryota</taxon>
        <taxon>Metazoa</taxon>
        <taxon>Chordata</taxon>
        <taxon>Craniata</taxon>
        <taxon>Vertebrata</taxon>
        <taxon>Euteleostomi</taxon>
        <taxon>Lepidosauria</taxon>
        <taxon>Squamata</taxon>
        <taxon>Bifurcata</taxon>
        <taxon>Gekkota</taxon>
        <taxon>Sphaerodactylidae</taxon>
        <taxon>Sphaerodactylus</taxon>
    </lineage>
</organism>